<accession>A0A2Z4JDS6</accession>
<keyword evidence="1" id="KW-0614">Plasmid</keyword>
<gene>
    <name evidence="1" type="ORF">DN051_41730</name>
</gene>
<dbReference type="KEGG" id="scad:DN051_41730"/>
<evidence type="ECO:0000313" key="1">
    <source>
        <dbReference type="EMBL" id="AWW43137.1"/>
    </source>
</evidence>
<dbReference type="RefSeq" id="WP_053762948.1">
    <property type="nucleotide sequence ID" value="NZ_CP030074.1"/>
</dbReference>
<organism evidence="1 2">
    <name type="scientific">Streptomyces cadmiisoli</name>
    <dbReference type="NCBI Taxonomy" id="2184053"/>
    <lineage>
        <taxon>Bacteria</taxon>
        <taxon>Bacillati</taxon>
        <taxon>Actinomycetota</taxon>
        <taxon>Actinomycetes</taxon>
        <taxon>Kitasatosporales</taxon>
        <taxon>Streptomycetaceae</taxon>
        <taxon>Streptomyces</taxon>
        <taxon>Streptomyces aurantiacus group</taxon>
    </lineage>
</organism>
<dbReference type="InterPro" id="IPR011748">
    <property type="entry name" value="Unchr_phage_tail-like"/>
</dbReference>
<keyword evidence="2" id="KW-1185">Reference proteome</keyword>
<geneLocation type="plasmid" evidence="1 2">
    <name>unnamed1</name>
</geneLocation>
<dbReference type="Proteomes" id="UP000249616">
    <property type="component" value="Plasmid unnamed1"/>
</dbReference>
<dbReference type="EMBL" id="CP030074">
    <property type="protein sequence ID" value="AWW43137.1"/>
    <property type="molecule type" value="Genomic_DNA"/>
</dbReference>
<proteinExistence type="predicted"/>
<name>A0A2Z4JDS6_9ACTN</name>
<sequence length="179" mass="19284">MRAAVDGLGSPYSLVDLLPAVYQEDPFTVRLTAGWDTVIAPVISTLDCLDAYLDPRLAPEDVLAWLAERLGTQLDEKWPEARKRAATAGALPGHRDRGTVGGVRERIALATGGTVQLVDSGGVFTSRTPGTPFPPDLPSTVEVRVTVRSDEETGFVDLDSLTQQCMPAHVPYRTEVVRG</sequence>
<dbReference type="NCBIfam" id="TIGR02242">
    <property type="entry name" value="tail_TIGR02242"/>
    <property type="match status" value="1"/>
</dbReference>
<evidence type="ECO:0000313" key="2">
    <source>
        <dbReference type="Proteomes" id="UP000249616"/>
    </source>
</evidence>
<dbReference type="GeneID" id="32589899"/>
<protein>
    <submittedName>
        <fullName evidence="1">Phage tail protein</fullName>
    </submittedName>
</protein>
<dbReference type="AlphaFoldDB" id="A0A2Z4JDS6"/>
<reference evidence="2" key="1">
    <citation type="submission" date="2018-06" db="EMBL/GenBank/DDBJ databases">
        <authorList>
            <person name="Li K."/>
        </authorList>
    </citation>
    <scope>NUCLEOTIDE SEQUENCE [LARGE SCALE GENOMIC DNA]</scope>
    <source>
        <strain evidence="2">ZFG47</strain>
        <plasmid evidence="2">unnamed1</plasmid>
    </source>
</reference>
<dbReference type="Pfam" id="PF09684">
    <property type="entry name" value="Tail_P2_I"/>
    <property type="match status" value="1"/>
</dbReference>
<dbReference type="InterPro" id="IPR006521">
    <property type="entry name" value="Tail_protein_I"/>
</dbReference>